<sequence>MSRRVNEIGQPIGDDVPGWSAKKTPPHAPTEGSYCRVEPLTSQHTTALYEAFNTGRNEGLWTYMPVGPFETLGAFEKWMDTACKSEDPLFYAIVDRAADRAVGFASYLRIVPQYGVIEVGFIAFSPQLQKTPIATEAMYLMMRRVFNELGYRRYEWKCDALNAPSRRAAERFGFSYDGLFEQALIYKGRNRDTAWYSILDRDWPHLEQAYETWLDPKNFDAEGHQKRRLADLIVEMRKTA</sequence>
<dbReference type="PROSITE" id="PS51186">
    <property type="entry name" value="GNAT"/>
    <property type="match status" value="1"/>
</dbReference>
<feature type="domain" description="N-acetyltransferase" evidence="2">
    <location>
        <begin position="35"/>
        <end position="202"/>
    </location>
</feature>
<feature type="region of interest" description="Disordered" evidence="1">
    <location>
        <begin position="1"/>
        <end position="33"/>
    </location>
</feature>
<dbReference type="InterPro" id="IPR051908">
    <property type="entry name" value="Ribosomal_N-acetyltransferase"/>
</dbReference>
<dbReference type="Gene3D" id="3.40.630.30">
    <property type="match status" value="1"/>
</dbReference>
<evidence type="ECO:0000256" key="1">
    <source>
        <dbReference type="SAM" id="MobiDB-lite"/>
    </source>
</evidence>
<evidence type="ECO:0000259" key="2">
    <source>
        <dbReference type="PROSITE" id="PS51186"/>
    </source>
</evidence>
<reference evidence="3 4" key="1">
    <citation type="submission" date="2024-09" db="EMBL/GenBank/DDBJ databases">
        <authorList>
            <person name="Sun Q."/>
            <person name="Mori K."/>
        </authorList>
    </citation>
    <scope>NUCLEOTIDE SEQUENCE [LARGE SCALE GENOMIC DNA]</scope>
    <source>
        <strain evidence="3 4">CECT 8726</strain>
    </source>
</reference>
<dbReference type="PANTHER" id="PTHR43441">
    <property type="entry name" value="RIBOSOMAL-PROTEIN-SERINE ACETYLTRANSFERASE"/>
    <property type="match status" value="1"/>
</dbReference>
<accession>A0ABV5JAP1</accession>
<dbReference type="SUPFAM" id="SSF55729">
    <property type="entry name" value="Acyl-CoA N-acyltransferases (Nat)"/>
    <property type="match status" value="1"/>
</dbReference>
<evidence type="ECO:0000313" key="4">
    <source>
        <dbReference type="Proteomes" id="UP001589683"/>
    </source>
</evidence>
<keyword evidence="3" id="KW-0808">Transferase</keyword>
<comment type="caution">
    <text evidence="3">The sequence shown here is derived from an EMBL/GenBank/DDBJ whole genome shotgun (WGS) entry which is preliminary data.</text>
</comment>
<keyword evidence="4" id="KW-1185">Reference proteome</keyword>
<dbReference type="InterPro" id="IPR000182">
    <property type="entry name" value="GNAT_dom"/>
</dbReference>
<dbReference type="Pfam" id="PF13302">
    <property type="entry name" value="Acetyltransf_3"/>
    <property type="match status" value="1"/>
</dbReference>
<proteinExistence type="predicted"/>
<protein>
    <submittedName>
        <fullName evidence="3">GNAT family N-acetyltransferase</fullName>
        <ecNumber evidence="3">2.3.-.-</ecNumber>
    </submittedName>
</protein>
<dbReference type="EMBL" id="JBHMEA010000007">
    <property type="protein sequence ID" value="MFB9230394.1"/>
    <property type="molecule type" value="Genomic_DNA"/>
</dbReference>
<dbReference type="RefSeq" id="WP_213887701.1">
    <property type="nucleotide sequence ID" value="NZ_JAGFNU010000001.1"/>
</dbReference>
<evidence type="ECO:0000313" key="3">
    <source>
        <dbReference type="EMBL" id="MFB9230394.1"/>
    </source>
</evidence>
<dbReference type="PANTHER" id="PTHR43441:SF2">
    <property type="entry name" value="FAMILY ACETYLTRANSFERASE, PUTATIVE (AFU_ORTHOLOGUE AFUA_7G00850)-RELATED"/>
    <property type="match status" value="1"/>
</dbReference>
<organism evidence="3 4">
    <name type="scientific">Pseudohalocynthiibacter aestuariivivens</name>
    <dbReference type="NCBI Taxonomy" id="1591409"/>
    <lineage>
        <taxon>Bacteria</taxon>
        <taxon>Pseudomonadati</taxon>
        <taxon>Pseudomonadota</taxon>
        <taxon>Alphaproteobacteria</taxon>
        <taxon>Rhodobacterales</taxon>
        <taxon>Paracoccaceae</taxon>
        <taxon>Pseudohalocynthiibacter</taxon>
    </lineage>
</organism>
<name>A0ABV5JAP1_9RHOB</name>
<dbReference type="GO" id="GO:0016746">
    <property type="term" value="F:acyltransferase activity"/>
    <property type="evidence" value="ECO:0007669"/>
    <property type="project" value="UniProtKB-KW"/>
</dbReference>
<dbReference type="InterPro" id="IPR016181">
    <property type="entry name" value="Acyl_CoA_acyltransferase"/>
</dbReference>
<dbReference type="Proteomes" id="UP001589683">
    <property type="component" value="Unassembled WGS sequence"/>
</dbReference>
<dbReference type="EC" id="2.3.-.-" evidence="3"/>
<gene>
    <name evidence="3" type="ORF">ACFFUT_01175</name>
</gene>
<keyword evidence="3" id="KW-0012">Acyltransferase</keyword>